<dbReference type="PANTHER" id="PTHR33744">
    <property type="entry name" value="CARBOHYDRATE DIACID REGULATOR"/>
    <property type="match status" value="1"/>
</dbReference>
<evidence type="ECO:0000259" key="4">
    <source>
        <dbReference type="Pfam" id="PF13556"/>
    </source>
</evidence>
<feature type="domain" description="CdaR GGDEF-like" evidence="5">
    <location>
        <begin position="144"/>
        <end position="259"/>
    </location>
</feature>
<dbReference type="Pfam" id="PF17853">
    <property type="entry name" value="GGDEF_2"/>
    <property type="match status" value="1"/>
</dbReference>
<dbReference type="SUPFAM" id="SSF46689">
    <property type="entry name" value="Homeodomain-like"/>
    <property type="match status" value="1"/>
</dbReference>
<dbReference type="InterPro" id="IPR042070">
    <property type="entry name" value="PucR_C-HTH_sf"/>
</dbReference>
<dbReference type="OrthoDB" id="9792148at2"/>
<keyword evidence="2" id="KW-0175">Coiled coil</keyword>
<reference evidence="6 7" key="1">
    <citation type="submission" date="2019-04" db="EMBL/GenBank/DDBJ databases">
        <title>Cohnella sp. nov., isolated from soil.</title>
        <authorList>
            <person name="Kim W."/>
        </authorList>
    </citation>
    <scope>NUCLEOTIDE SEQUENCE [LARGE SCALE GENOMIC DNA]</scope>
    <source>
        <strain evidence="6 7">CAU 1483</strain>
    </source>
</reference>
<feature type="coiled-coil region" evidence="2">
    <location>
        <begin position="212"/>
        <end position="239"/>
    </location>
</feature>
<dbReference type="InterPro" id="IPR041522">
    <property type="entry name" value="CdaR_GGDEF"/>
</dbReference>
<dbReference type="PANTHER" id="PTHR33744:SF15">
    <property type="entry name" value="CARBOHYDRATE DIACID REGULATOR"/>
    <property type="match status" value="1"/>
</dbReference>
<evidence type="ECO:0000256" key="1">
    <source>
        <dbReference type="ARBA" id="ARBA00006754"/>
    </source>
</evidence>
<dbReference type="Pfam" id="PF13556">
    <property type="entry name" value="HTH_30"/>
    <property type="match status" value="1"/>
</dbReference>
<accession>A0A4U0FDB6</accession>
<keyword evidence="7" id="KW-1185">Reference proteome</keyword>
<dbReference type="AlphaFoldDB" id="A0A4U0FDB6"/>
<dbReference type="EMBL" id="SUPK01000003">
    <property type="protein sequence ID" value="TJY42913.1"/>
    <property type="molecule type" value="Genomic_DNA"/>
</dbReference>
<comment type="similarity">
    <text evidence="1">Belongs to the CdaR family.</text>
</comment>
<proteinExistence type="inferred from homology"/>
<dbReference type="InterPro" id="IPR051448">
    <property type="entry name" value="CdaR-like_regulators"/>
</dbReference>
<evidence type="ECO:0000256" key="2">
    <source>
        <dbReference type="SAM" id="Coils"/>
    </source>
</evidence>
<evidence type="ECO:0000259" key="3">
    <source>
        <dbReference type="Pfam" id="PF05651"/>
    </source>
</evidence>
<dbReference type="Pfam" id="PF05651">
    <property type="entry name" value="Diacid_rec"/>
    <property type="match status" value="1"/>
</dbReference>
<sequence>MVLLTKELAQELVNETMKCVDRNINIMDAQGIVIGSGDPSRIGHFHEAAYEAITSKQMLIVNEKNASRWRGAQAGVNLPILDGSIVIGAIGITGLSEDVKPLGQLVKMTAELLIRQKKLRLQEEWRQRTVDGIVKELVESDLPDAIWIEHRLSDLQLNLACPFRVLLLFSPDKTVSEEILYPFACSTFKPEEALVSIMKPHGVVVLIGGVDKTGITRRLELLQEKLNRLKEDVQLVAACSGQVLHFREARVAFREAILANRLSSVHPNPIVYFEEIEAEALTHVIPTEHLERILGKVKPVWNTKMQETLSCLFACHLNMAEAVRQLGIHRNTMLYRLERIKEITGYDPLHFQDAMILQWVVWSLG</sequence>
<dbReference type="Gene3D" id="1.10.10.2840">
    <property type="entry name" value="PucR C-terminal helix-turn-helix domain"/>
    <property type="match status" value="1"/>
</dbReference>
<dbReference type="RefSeq" id="WP_136777332.1">
    <property type="nucleotide sequence ID" value="NZ_SUPK01000003.1"/>
</dbReference>
<feature type="domain" description="Putative sugar diacid recognition" evidence="3">
    <location>
        <begin position="4"/>
        <end position="136"/>
    </location>
</feature>
<name>A0A4U0FDB6_9BACL</name>
<dbReference type="InterPro" id="IPR008599">
    <property type="entry name" value="Diacid_rec"/>
</dbReference>
<dbReference type="InterPro" id="IPR009057">
    <property type="entry name" value="Homeodomain-like_sf"/>
</dbReference>
<gene>
    <name evidence="6" type="ORF">E5161_08755</name>
</gene>
<organism evidence="6 7">
    <name type="scientific">Cohnella pontilimi</name>
    <dbReference type="NCBI Taxonomy" id="2564100"/>
    <lineage>
        <taxon>Bacteria</taxon>
        <taxon>Bacillati</taxon>
        <taxon>Bacillota</taxon>
        <taxon>Bacilli</taxon>
        <taxon>Bacillales</taxon>
        <taxon>Paenibacillaceae</taxon>
        <taxon>Cohnella</taxon>
    </lineage>
</organism>
<feature type="domain" description="PucR C-terminal helix-turn-helix" evidence="4">
    <location>
        <begin position="307"/>
        <end position="359"/>
    </location>
</feature>
<evidence type="ECO:0008006" key="8">
    <source>
        <dbReference type="Google" id="ProtNLM"/>
    </source>
</evidence>
<evidence type="ECO:0000259" key="5">
    <source>
        <dbReference type="Pfam" id="PF17853"/>
    </source>
</evidence>
<protein>
    <recommendedName>
        <fullName evidence="8">Carbohydrate diacid regulator</fullName>
    </recommendedName>
</protein>
<evidence type="ECO:0000313" key="6">
    <source>
        <dbReference type="EMBL" id="TJY42913.1"/>
    </source>
</evidence>
<evidence type="ECO:0000313" key="7">
    <source>
        <dbReference type="Proteomes" id="UP000309673"/>
    </source>
</evidence>
<dbReference type="Proteomes" id="UP000309673">
    <property type="component" value="Unassembled WGS sequence"/>
</dbReference>
<dbReference type="InterPro" id="IPR025736">
    <property type="entry name" value="PucR_C-HTH_dom"/>
</dbReference>
<comment type="caution">
    <text evidence="6">The sequence shown here is derived from an EMBL/GenBank/DDBJ whole genome shotgun (WGS) entry which is preliminary data.</text>
</comment>